<accession>A0A7X5UEK5</accession>
<keyword evidence="4" id="KW-1185">Reference proteome</keyword>
<proteinExistence type="inferred from homology"/>
<dbReference type="AlphaFoldDB" id="A0A7X5UEK5"/>
<dbReference type="InterPro" id="IPR009057">
    <property type="entry name" value="Homeodomain-like_sf"/>
</dbReference>
<sequence length="101" mass="11406">MGHRKISAAIKVEAVRLVIDGGHTAPQAAKLMGVGPTALRRWVDEWQAQQATMPQTLAEQQLLIAQLRDQLKAIEEERDVLKKQLPSHLARILKPRRSSRR</sequence>
<keyword evidence="2" id="KW-0175">Coiled coil</keyword>
<dbReference type="GO" id="GO:0004803">
    <property type="term" value="F:transposase activity"/>
    <property type="evidence" value="ECO:0007669"/>
    <property type="project" value="InterPro"/>
</dbReference>
<comment type="caution">
    <text evidence="3">The sequence shown here is derived from an EMBL/GenBank/DDBJ whole genome shotgun (WGS) entry which is preliminary data.</text>
</comment>
<dbReference type="SUPFAM" id="SSF46689">
    <property type="entry name" value="Homeodomain-like"/>
    <property type="match status" value="1"/>
</dbReference>
<evidence type="ECO:0000256" key="2">
    <source>
        <dbReference type="SAM" id="Coils"/>
    </source>
</evidence>
<dbReference type="EMBL" id="JAARLZ010000021">
    <property type="protein sequence ID" value="NII09059.1"/>
    <property type="molecule type" value="Genomic_DNA"/>
</dbReference>
<dbReference type="Proteomes" id="UP000490980">
    <property type="component" value="Unassembled WGS sequence"/>
</dbReference>
<evidence type="ECO:0000313" key="3">
    <source>
        <dbReference type="EMBL" id="NII09059.1"/>
    </source>
</evidence>
<protein>
    <submittedName>
        <fullName evidence="3">Transposase</fullName>
    </submittedName>
</protein>
<dbReference type="GO" id="GO:0003677">
    <property type="term" value="F:DNA binding"/>
    <property type="evidence" value="ECO:0007669"/>
    <property type="project" value="InterPro"/>
</dbReference>
<dbReference type="InterPro" id="IPR002514">
    <property type="entry name" value="Transposase_8"/>
</dbReference>
<organism evidence="3 4">
    <name type="scientific">Luteibacter anthropi</name>
    <dbReference type="NCBI Taxonomy" id="564369"/>
    <lineage>
        <taxon>Bacteria</taxon>
        <taxon>Pseudomonadati</taxon>
        <taxon>Pseudomonadota</taxon>
        <taxon>Gammaproteobacteria</taxon>
        <taxon>Lysobacterales</taxon>
        <taxon>Rhodanobacteraceae</taxon>
        <taxon>Luteibacter</taxon>
    </lineage>
</organism>
<name>A0A7X5UEK5_9GAMM</name>
<evidence type="ECO:0000256" key="1">
    <source>
        <dbReference type="ARBA" id="ARBA00009964"/>
    </source>
</evidence>
<gene>
    <name evidence="3" type="ORF">HBF25_21990</name>
</gene>
<dbReference type="GO" id="GO:0006313">
    <property type="term" value="P:DNA transposition"/>
    <property type="evidence" value="ECO:0007669"/>
    <property type="project" value="InterPro"/>
</dbReference>
<dbReference type="RefSeq" id="WP_166953034.1">
    <property type="nucleotide sequence ID" value="NZ_JAARLZ010000021.1"/>
</dbReference>
<dbReference type="Pfam" id="PF01527">
    <property type="entry name" value="HTH_Tnp_1"/>
    <property type="match status" value="1"/>
</dbReference>
<comment type="similarity">
    <text evidence="1">Belongs to the transposase 8 family.</text>
</comment>
<reference evidence="3 4" key="1">
    <citation type="submission" date="2020-03" db="EMBL/GenBank/DDBJ databases">
        <authorList>
            <person name="Lai Q."/>
        </authorList>
    </citation>
    <scope>NUCLEOTIDE SEQUENCE [LARGE SCALE GENOMIC DNA]</scope>
    <source>
        <strain evidence="3 4">CCUG 25036</strain>
    </source>
</reference>
<evidence type="ECO:0000313" key="4">
    <source>
        <dbReference type="Proteomes" id="UP000490980"/>
    </source>
</evidence>
<dbReference type="Gene3D" id="1.10.10.60">
    <property type="entry name" value="Homeodomain-like"/>
    <property type="match status" value="1"/>
</dbReference>
<feature type="coiled-coil region" evidence="2">
    <location>
        <begin position="57"/>
        <end position="84"/>
    </location>
</feature>